<dbReference type="EMBL" id="KY705255">
    <property type="protein sequence ID" value="ARU13169.1"/>
    <property type="molecule type" value="Genomic_DNA"/>
</dbReference>
<keyword evidence="2" id="KW-1185">Reference proteome</keyword>
<organism evidence="1 2">
    <name type="scientific">Streptococcus phage P0095</name>
    <dbReference type="NCBI Taxonomy" id="1971414"/>
    <lineage>
        <taxon>Viruses</taxon>
        <taxon>Duplodnaviria</taxon>
        <taxon>Heunggongvirae</taxon>
        <taxon>Uroviricota</taxon>
        <taxon>Caudoviricetes</taxon>
        <taxon>Aliceevansviridae</taxon>
        <taxon>Vansinderenvirus</taxon>
        <taxon>Vansinderenvirus P0095</taxon>
    </lineage>
</organism>
<name>A0A286QMW5_9CAUD</name>
<gene>
    <name evidence="1" type="ORF">P0095_19</name>
</gene>
<accession>A0A286QMW5</accession>
<dbReference type="Proteomes" id="UP000222252">
    <property type="component" value="Segment"/>
</dbReference>
<proteinExistence type="predicted"/>
<protein>
    <submittedName>
        <fullName evidence="1">Uncharacterized protein</fullName>
    </submittedName>
</protein>
<reference evidence="1 2" key="1">
    <citation type="journal article" date="2017" name="Front. Microbiol.">
        <title>Global Survey and Genome Exploration of Bacteriophages Infecting the Lactic Acid Bacterium Streptococcus thermophilus.</title>
        <authorList>
            <person name="McDonnell B."/>
            <person name="Mahony J."/>
            <person name="Hanemaaijer L."/>
            <person name="Neve H."/>
            <person name="Noben J.-P."/>
            <person name="Lugli G.A."/>
            <person name="Ventura M."/>
            <person name="Kouwen T.R."/>
            <person name="van Sinderen D."/>
        </authorList>
    </citation>
    <scope>NUCLEOTIDE SEQUENCE [LARGE SCALE GENOMIC DNA]</scope>
</reference>
<evidence type="ECO:0000313" key="1">
    <source>
        <dbReference type="EMBL" id="ARU13169.1"/>
    </source>
</evidence>
<evidence type="ECO:0000313" key="2">
    <source>
        <dbReference type="Proteomes" id="UP000222252"/>
    </source>
</evidence>
<sequence length="51" mass="5745">MSVLFLEKIILSASLLLQYTAYAAVGAQVQKFLDLSIQDCKMTILLNKLRK</sequence>